<comment type="caution">
    <text evidence="1">The sequence shown here is derived from an EMBL/GenBank/DDBJ whole genome shotgun (WGS) entry which is preliminary data.</text>
</comment>
<proteinExistence type="predicted"/>
<dbReference type="EMBL" id="DUZY01000003">
    <property type="protein sequence ID" value="DAD31828.1"/>
    <property type="molecule type" value="Genomic_DNA"/>
</dbReference>
<organism evidence="1 2">
    <name type="scientific">Nelumbo nucifera</name>
    <name type="common">Sacred lotus</name>
    <dbReference type="NCBI Taxonomy" id="4432"/>
    <lineage>
        <taxon>Eukaryota</taxon>
        <taxon>Viridiplantae</taxon>
        <taxon>Streptophyta</taxon>
        <taxon>Embryophyta</taxon>
        <taxon>Tracheophyta</taxon>
        <taxon>Spermatophyta</taxon>
        <taxon>Magnoliopsida</taxon>
        <taxon>Proteales</taxon>
        <taxon>Nelumbonaceae</taxon>
        <taxon>Nelumbo</taxon>
    </lineage>
</organism>
<evidence type="ECO:0000313" key="2">
    <source>
        <dbReference type="Proteomes" id="UP000607653"/>
    </source>
</evidence>
<evidence type="ECO:0000313" key="1">
    <source>
        <dbReference type="EMBL" id="DAD31828.1"/>
    </source>
</evidence>
<gene>
    <name evidence="1" type="ORF">HUJ06_010679</name>
</gene>
<dbReference type="AlphaFoldDB" id="A0A822YRK6"/>
<reference evidence="1 2" key="1">
    <citation type="journal article" date="2020" name="Mol. Biol. Evol.">
        <title>Distinct Expression and Methylation Patterns for Genes with Different Fates following a Single Whole-Genome Duplication in Flowering Plants.</title>
        <authorList>
            <person name="Shi T."/>
            <person name="Rahmani R.S."/>
            <person name="Gugger P.F."/>
            <person name="Wang M."/>
            <person name="Li H."/>
            <person name="Zhang Y."/>
            <person name="Li Z."/>
            <person name="Wang Q."/>
            <person name="Van de Peer Y."/>
            <person name="Marchal K."/>
            <person name="Chen J."/>
        </authorList>
    </citation>
    <scope>NUCLEOTIDE SEQUENCE [LARGE SCALE GENOMIC DNA]</scope>
    <source>
        <tissue evidence="1">Leaf</tissue>
    </source>
</reference>
<accession>A0A822YRK6</accession>
<name>A0A822YRK6_NELNU</name>
<keyword evidence="2" id="KW-1185">Reference proteome</keyword>
<protein>
    <submittedName>
        <fullName evidence="1">Uncharacterized protein</fullName>
    </submittedName>
</protein>
<dbReference type="Proteomes" id="UP000607653">
    <property type="component" value="Unassembled WGS sequence"/>
</dbReference>
<sequence>MNFHLIHVQPRCLFKPGSYQSQFSFSDGSNCQVVDHYTRLTICIDQ</sequence>